<reference evidence="1 2" key="1">
    <citation type="submission" date="2016-10" db="EMBL/GenBank/DDBJ databases">
        <authorList>
            <person name="de Groot N.N."/>
        </authorList>
    </citation>
    <scope>NUCLEOTIDE SEQUENCE [LARGE SCALE GENOMIC DNA]</scope>
    <source>
        <strain evidence="2">EB21,IBRC-M 10013,KCTC 4048</strain>
    </source>
</reference>
<dbReference type="RefSeq" id="WP_089732375.1">
    <property type="nucleotide sequence ID" value="NZ_FNIA01000006.1"/>
</dbReference>
<name>A0A1G9VLL6_9EURY</name>
<evidence type="ECO:0000313" key="2">
    <source>
        <dbReference type="Proteomes" id="UP000199370"/>
    </source>
</evidence>
<dbReference type="AlphaFoldDB" id="A0A1G9VLL6"/>
<sequence>MAQERERPEAEDAPPRAVVLATFDSLGPRTAEGVAEELDVGRDHVAATLSALVEAGELEAAELVDGDDALTAYYLSPDVHPGGSIDPETARRAAVQRTIAELDVPGVSEMMQDWRRDALERAWEYLAEEGRASDRAFKREVYPGHKAGYDTPDAWWAFLRPRLTRLPGVDGPSDDGSTWTYAGP</sequence>
<organism evidence="1 2">
    <name type="scientific">Haloarchaeobius iranensis</name>
    <dbReference type="NCBI Taxonomy" id="996166"/>
    <lineage>
        <taxon>Archaea</taxon>
        <taxon>Methanobacteriati</taxon>
        <taxon>Methanobacteriota</taxon>
        <taxon>Stenosarchaea group</taxon>
        <taxon>Halobacteria</taxon>
        <taxon>Halobacteriales</taxon>
        <taxon>Halorubellaceae</taxon>
        <taxon>Haloarchaeobius</taxon>
    </lineage>
</organism>
<accession>A0A1G9VLL6</accession>
<dbReference type="EMBL" id="FNIA01000006">
    <property type="protein sequence ID" value="SDM73000.1"/>
    <property type="molecule type" value="Genomic_DNA"/>
</dbReference>
<proteinExistence type="predicted"/>
<dbReference type="STRING" id="996166.SAMN05192554_106176"/>
<gene>
    <name evidence="1" type="ORF">SAMN05192554_106176</name>
</gene>
<keyword evidence="2" id="KW-1185">Reference proteome</keyword>
<dbReference type="Proteomes" id="UP000199370">
    <property type="component" value="Unassembled WGS sequence"/>
</dbReference>
<evidence type="ECO:0000313" key="1">
    <source>
        <dbReference type="EMBL" id="SDM73000.1"/>
    </source>
</evidence>
<dbReference type="OrthoDB" id="189973at2157"/>
<protein>
    <submittedName>
        <fullName evidence="1">Uncharacterized protein</fullName>
    </submittedName>
</protein>